<dbReference type="InterPro" id="IPR050810">
    <property type="entry name" value="Bact_Secretion_Sys_Channel"/>
</dbReference>
<dbReference type="InterPro" id="IPR004846">
    <property type="entry name" value="T2SS/T3SS_dom"/>
</dbReference>
<keyword evidence="5" id="KW-1185">Reference proteome</keyword>
<accession>A0A422QJF6</accession>
<organism evidence="4 5">
    <name type="scientific">Massilia aurea</name>
    <dbReference type="NCBI Taxonomy" id="373040"/>
    <lineage>
        <taxon>Bacteria</taxon>
        <taxon>Pseudomonadati</taxon>
        <taxon>Pseudomonadota</taxon>
        <taxon>Betaproteobacteria</taxon>
        <taxon>Burkholderiales</taxon>
        <taxon>Oxalobacteraceae</taxon>
        <taxon>Telluria group</taxon>
        <taxon>Massilia</taxon>
    </lineage>
</organism>
<dbReference type="Pfam" id="PF00263">
    <property type="entry name" value="Secretin"/>
    <property type="match status" value="1"/>
</dbReference>
<evidence type="ECO:0000259" key="3">
    <source>
        <dbReference type="Pfam" id="PF00263"/>
    </source>
</evidence>
<feature type="non-terminal residue" evidence="4">
    <location>
        <position position="1"/>
    </location>
</feature>
<feature type="domain" description="Type II/III secretion system secretin-like" evidence="3">
    <location>
        <begin position="2"/>
        <end position="109"/>
    </location>
</feature>
<dbReference type="Proteomes" id="UP000283254">
    <property type="component" value="Unassembled WGS sequence"/>
</dbReference>
<sequence>TVLAGGRINLKVAPEVSELSREGIGITANGITGTAIMPLVTTRRASTTVQLHDGQSFAIGGLVRNNLIANMKGLPGLGDIPVLGALFRSTDYQQDRTELVFVITARLVKPLPGGSHVLPTDGHVLPSRAGLMLGGRLEGESPAAAAPSATPSAAGQTAGADTARFELTPAASN</sequence>
<dbReference type="AlphaFoldDB" id="A0A422QJF6"/>
<dbReference type="GO" id="GO:0009306">
    <property type="term" value="P:protein secretion"/>
    <property type="evidence" value="ECO:0007669"/>
    <property type="project" value="InterPro"/>
</dbReference>
<comment type="caution">
    <text evidence="4">The sequence shown here is derived from an EMBL/GenBank/DDBJ whole genome shotgun (WGS) entry which is preliminary data.</text>
</comment>
<name>A0A422QJF6_9BURK</name>
<proteinExistence type="inferred from homology"/>
<evidence type="ECO:0000313" key="4">
    <source>
        <dbReference type="EMBL" id="RNF30104.1"/>
    </source>
</evidence>
<comment type="similarity">
    <text evidence="1">Belongs to the bacterial secretin family.</text>
</comment>
<feature type="compositionally biased region" description="Low complexity" evidence="2">
    <location>
        <begin position="141"/>
        <end position="159"/>
    </location>
</feature>
<dbReference type="EMBL" id="JSAB01000142">
    <property type="protein sequence ID" value="RNF30104.1"/>
    <property type="molecule type" value="Genomic_DNA"/>
</dbReference>
<gene>
    <name evidence="4" type="ORF">NM04_14310</name>
</gene>
<evidence type="ECO:0000256" key="2">
    <source>
        <dbReference type="SAM" id="MobiDB-lite"/>
    </source>
</evidence>
<dbReference type="PANTHER" id="PTHR30332">
    <property type="entry name" value="PROBABLE GENERAL SECRETION PATHWAY PROTEIN D"/>
    <property type="match status" value="1"/>
</dbReference>
<dbReference type="PANTHER" id="PTHR30332:SF17">
    <property type="entry name" value="TYPE IV PILIATION SYSTEM PROTEIN DR_0774-RELATED"/>
    <property type="match status" value="1"/>
</dbReference>
<evidence type="ECO:0000256" key="1">
    <source>
        <dbReference type="RuleBase" id="RU004003"/>
    </source>
</evidence>
<feature type="region of interest" description="Disordered" evidence="2">
    <location>
        <begin position="139"/>
        <end position="159"/>
    </location>
</feature>
<protein>
    <submittedName>
        <fullName evidence="4">Outer membrane channel protein</fullName>
    </submittedName>
</protein>
<evidence type="ECO:0000313" key="5">
    <source>
        <dbReference type="Proteomes" id="UP000283254"/>
    </source>
</evidence>
<reference evidence="4" key="1">
    <citation type="submission" date="2014-10" db="EMBL/GenBank/DDBJ databases">
        <title>Massilia sp. genome.</title>
        <authorList>
            <person name="Xu B."/>
            <person name="Dai L."/>
            <person name="Huang Z."/>
        </authorList>
    </citation>
    <scope>NUCLEOTIDE SEQUENCE [LARGE SCALE GENOMIC DNA]</scope>
    <source>
        <strain evidence="4">CFS-1</strain>
    </source>
</reference>
<dbReference type="GO" id="GO:0015627">
    <property type="term" value="C:type II protein secretion system complex"/>
    <property type="evidence" value="ECO:0007669"/>
    <property type="project" value="TreeGrafter"/>
</dbReference>